<feature type="domain" description="Treble clef zinc finger" evidence="1">
    <location>
        <begin position="87"/>
        <end position="142"/>
    </location>
</feature>
<comment type="caution">
    <text evidence="2">The sequence shown here is derived from an EMBL/GenBank/DDBJ whole genome shotgun (WGS) entry which is preliminary data.</text>
</comment>
<dbReference type="VEuPathDB" id="TriTrypDB:C3747_63g80"/>
<name>A0A2V2WTM6_TRYCR</name>
<protein>
    <recommendedName>
        <fullName evidence="1">Treble clef zinc finger domain-containing protein</fullName>
    </recommendedName>
</protein>
<dbReference type="InterPro" id="IPR025487">
    <property type="entry name" value="DUF4379"/>
</dbReference>
<organism evidence="2 3">
    <name type="scientific">Trypanosoma cruzi</name>
    <dbReference type="NCBI Taxonomy" id="5693"/>
    <lineage>
        <taxon>Eukaryota</taxon>
        <taxon>Discoba</taxon>
        <taxon>Euglenozoa</taxon>
        <taxon>Kinetoplastea</taxon>
        <taxon>Metakinetoplastina</taxon>
        <taxon>Trypanosomatida</taxon>
        <taxon>Trypanosomatidae</taxon>
        <taxon>Trypanosoma</taxon>
        <taxon>Schizotrypanum</taxon>
    </lineage>
</organism>
<dbReference type="VEuPathDB" id="TriTrypDB:TcBrA4_0124650"/>
<dbReference type="AlphaFoldDB" id="A0A2V2WTM6"/>
<dbReference type="PANTHER" id="PTHR37317">
    <property type="entry name" value="BLR8090 PROTEIN"/>
    <property type="match status" value="1"/>
</dbReference>
<proteinExistence type="predicted"/>
<accession>A0A2V2WTM6</accession>
<dbReference type="PANTHER" id="PTHR37317:SF1">
    <property type="entry name" value="ZINC-RIBBON DOMAIN-CONTAINING PROTEIN-RELATED"/>
    <property type="match status" value="1"/>
</dbReference>
<dbReference type="VEuPathDB" id="TriTrypDB:TcG_02693"/>
<dbReference type="Proteomes" id="UP000246078">
    <property type="component" value="Unassembled WGS sequence"/>
</dbReference>
<reference evidence="2 3" key="1">
    <citation type="journal article" date="2018" name="Microb. Genom.">
        <title>Expanding an expanded genome: long-read sequencing of Trypanosoma cruzi.</title>
        <authorList>
            <person name="Berna L."/>
            <person name="Rodriguez M."/>
            <person name="Chiribao M.L."/>
            <person name="Parodi-Talice A."/>
            <person name="Pita S."/>
            <person name="Rijo G."/>
            <person name="Alvarez-Valin F."/>
            <person name="Robello C."/>
        </authorList>
    </citation>
    <scope>NUCLEOTIDE SEQUENCE [LARGE SCALE GENOMIC DNA]</scope>
    <source>
        <strain evidence="2 3">TCC</strain>
    </source>
</reference>
<dbReference type="VEuPathDB" id="TriTrypDB:TcCLB.511003.70"/>
<dbReference type="VEuPathDB" id="TriTrypDB:BCY84_20613"/>
<dbReference type="EMBL" id="PRFC01000063">
    <property type="protein sequence ID" value="PWV11039.1"/>
    <property type="molecule type" value="Genomic_DNA"/>
</dbReference>
<evidence type="ECO:0000313" key="2">
    <source>
        <dbReference type="EMBL" id="PWV11039.1"/>
    </source>
</evidence>
<evidence type="ECO:0000313" key="3">
    <source>
        <dbReference type="Proteomes" id="UP000246078"/>
    </source>
</evidence>
<gene>
    <name evidence="2" type="ORF">C3747_63g80</name>
</gene>
<sequence>MRRFAFAGASACLCCSPALRAPSASSSSSLPLSSSLRSEFGTHSGHLVMSRRFKASYIRVANRKRVEMFLAKRFHLPTRLKTAAPEIAAEWDHEKNPMHLYPEIVGIGHVTPVWWRCVACQHSFLMSVEKRVVRGGGCPACAAAKAAGGGRKEESTLEGERNPDLRPKRPVMFNLRTKY</sequence>
<evidence type="ECO:0000259" key="1">
    <source>
        <dbReference type="Pfam" id="PF14311"/>
    </source>
</evidence>
<dbReference type="Pfam" id="PF14311">
    <property type="entry name" value="DUF4379"/>
    <property type="match status" value="1"/>
</dbReference>
<dbReference type="VEuPathDB" id="TriTrypDB:C4B63_7g289"/>